<feature type="compositionally biased region" description="Polar residues" evidence="9">
    <location>
        <begin position="279"/>
        <end position="288"/>
    </location>
</feature>
<feature type="compositionally biased region" description="Gly residues" evidence="9">
    <location>
        <begin position="1"/>
        <end position="10"/>
    </location>
</feature>
<feature type="compositionally biased region" description="Basic and acidic residues" evidence="9">
    <location>
        <begin position="249"/>
        <end position="261"/>
    </location>
</feature>
<organism evidence="11 12">
    <name type="scientific">Diploscapter pachys</name>
    <dbReference type="NCBI Taxonomy" id="2018661"/>
    <lineage>
        <taxon>Eukaryota</taxon>
        <taxon>Metazoa</taxon>
        <taxon>Ecdysozoa</taxon>
        <taxon>Nematoda</taxon>
        <taxon>Chromadorea</taxon>
        <taxon>Rhabditida</taxon>
        <taxon>Rhabditina</taxon>
        <taxon>Rhabditomorpha</taxon>
        <taxon>Rhabditoidea</taxon>
        <taxon>Rhabditidae</taxon>
        <taxon>Diploscapter</taxon>
    </lineage>
</organism>
<gene>
    <name evidence="11" type="ORF">WR25_22034</name>
</gene>
<dbReference type="SUPFAM" id="SSF48452">
    <property type="entry name" value="TPR-like"/>
    <property type="match status" value="1"/>
</dbReference>
<feature type="compositionally biased region" description="Basic residues" evidence="9">
    <location>
        <begin position="228"/>
        <end position="238"/>
    </location>
</feature>
<proteinExistence type="inferred from homology"/>
<accession>A0A2A2J9X4</accession>
<reference evidence="11 12" key="1">
    <citation type="journal article" date="2017" name="Curr. Biol.">
        <title>Genome architecture and evolution of a unichromosomal asexual nematode.</title>
        <authorList>
            <person name="Fradin H."/>
            <person name="Zegar C."/>
            <person name="Gutwein M."/>
            <person name="Lucas J."/>
            <person name="Kovtun M."/>
            <person name="Corcoran D."/>
            <person name="Baugh L.R."/>
            <person name="Kiontke K."/>
            <person name="Gunsalus K."/>
            <person name="Fitch D.H."/>
            <person name="Piano F."/>
        </authorList>
    </citation>
    <scope>NUCLEOTIDE SEQUENCE [LARGE SCALE GENOMIC DNA]</scope>
    <source>
        <strain evidence="11">PF1309</strain>
    </source>
</reference>
<keyword evidence="8" id="KW-0687">Ribonucleoprotein</keyword>
<evidence type="ECO:0000256" key="2">
    <source>
        <dbReference type="ARBA" id="ARBA00004496"/>
    </source>
</evidence>
<comment type="caution">
    <text evidence="11">The sequence shown here is derived from an EMBL/GenBank/DDBJ whole genome shotgun (WGS) entry which is preliminary data.</text>
</comment>
<feature type="compositionally biased region" description="Basic and acidic residues" evidence="9">
    <location>
        <begin position="196"/>
        <end position="208"/>
    </location>
</feature>
<dbReference type="Pfam" id="PF17004">
    <property type="entry name" value="SRP_TPR_like"/>
    <property type="match status" value="1"/>
</dbReference>
<dbReference type="InterPro" id="IPR031545">
    <property type="entry name" value="SRP72_TPR-like"/>
</dbReference>
<protein>
    <recommendedName>
        <fullName evidence="4">Signal recognition particle subunit SRP72</fullName>
    </recommendedName>
</protein>
<dbReference type="Gene3D" id="1.25.40.10">
    <property type="entry name" value="Tetratricopeptide repeat domain"/>
    <property type="match status" value="1"/>
</dbReference>
<name>A0A2A2J9X4_9BILA</name>
<evidence type="ECO:0000259" key="10">
    <source>
        <dbReference type="Pfam" id="PF08492"/>
    </source>
</evidence>
<evidence type="ECO:0000313" key="11">
    <source>
        <dbReference type="EMBL" id="PAV58473.1"/>
    </source>
</evidence>
<keyword evidence="6" id="KW-0256">Endoplasmic reticulum</keyword>
<dbReference type="GO" id="GO:0043022">
    <property type="term" value="F:ribosome binding"/>
    <property type="evidence" value="ECO:0007669"/>
    <property type="project" value="TreeGrafter"/>
</dbReference>
<dbReference type="GO" id="GO:0005783">
    <property type="term" value="C:endoplasmic reticulum"/>
    <property type="evidence" value="ECO:0007669"/>
    <property type="project" value="UniProtKB-SubCell"/>
</dbReference>
<feature type="domain" description="Signal recognition particle SRP72 subunit RNA-binding" evidence="10">
    <location>
        <begin position="210"/>
        <end position="264"/>
    </location>
</feature>
<evidence type="ECO:0000256" key="5">
    <source>
        <dbReference type="ARBA" id="ARBA00022490"/>
    </source>
</evidence>
<dbReference type="AlphaFoldDB" id="A0A2A2J9X4"/>
<dbReference type="GO" id="GO:0006614">
    <property type="term" value="P:SRP-dependent cotranslational protein targeting to membrane"/>
    <property type="evidence" value="ECO:0007669"/>
    <property type="project" value="InterPro"/>
</dbReference>
<dbReference type="Pfam" id="PF08492">
    <property type="entry name" value="SRP72"/>
    <property type="match status" value="1"/>
</dbReference>
<evidence type="ECO:0000313" key="12">
    <source>
        <dbReference type="Proteomes" id="UP000218231"/>
    </source>
</evidence>
<feature type="region of interest" description="Disordered" evidence="9">
    <location>
        <begin position="1"/>
        <end position="24"/>
    </location>
</feature>
<dbReference type="Proteomes" id="UP000218231">
    <property type="component" value="Unassembled WGS sequence"/>
</dbReference>
<dbReference type="PANTHER" id="PTHR14094:SF9">
    <property type="entry name" value="SIGNAL RECOGNITION PARTICLE SUBUNIT SRP72"/>
    <property type="match status" value="1"/>
</dbReference>
<dbReference type="InterPro" id="IPR026270">
    <property type="entry name" value="SRP72"/>
</dbReference>
<keyword evidence="7" id="KW-0733">Signal recognition particle</keyword>
<evidence type="ECO:0000256" key="6">
    <source>
        <dbReference type="ARBA" id="ARBA00022824"/>
    </source>
</evidence>
<dbReference type="InterPro" id="IPR013699">
    <property type="entry name" value="Signal_recog_part_SRP72_RNA-bd"/>
</dbReference>
<dbReference type="STRING" id="2018661.A0A2A2J9X4"/>
<feature type="region of interest" description="Disordered" evidence="9">
    <location>
        <begin position="182"/>
        <end position="288"/>
    </location>
</feature>
<dbReference type="GO" id="GO:0005786">
    <property type="term" value="C:signal recognition particle, endoplasmic reticulum targeting"/>
    <property type="evidence" value="ECO:0007669"/>
    <property type="project" value="UniProtKB-KW"/>
</dbReference>
<evidence type="ECO:0000256" key="9">
    <source>
        <dbReference type="SAM" id="MobiDB-lite"/>
    </source>
</evidence>
<dbReference type="InterPro" id="IPR011990">
    <property type="entry name" value="TPR-like_helical_dom_sf"/>
</dbReference>
<keyword evidence="5" id="KW-0963">Cytoplasm</keyword>
<evidence type="ECO:0000256" key="7">
    <source>
        <dbReference type="ARBA" id="ARBA00023135"/>
    </source>
</evidence>
<comment type="subcellular location">
    <subcellularLocation>
        <location evidence="2">Cytoplasm</location>
    </subcellularLocation>
    <subcellularLocation>
        <location evidence="1">Endoplasmic reticulum</location>
    </subcellularLocation>
</comment>
<dbReference type="EMBL" id="LIAE01010579">
    <property type="protein sequence ID" value="PAV58473.1"/>
    <property type="molecule type" value="Genomic_DNA"/>
</dbReference>
<dbReference type="PANTHER" id="PTHR14094">
    <property type="entry name" value="SIGNAL RECOGNITION PARTICLE 72"/>
    <property type="match status" value="1"/>
</dbReference>
<keyword evidence="12" id="KW-1185">Reference proteome</keyword>
<evidence type="ECO:0000256" key="4">
    <source>
        <dbReference type="ARBA" id="ARBA00018350"/>
    </source>
</evidence>
<dbReference type="OrthoDB" id="5421607at2759"/>
<evidence type="ECO:0000256" key="1">
    <source>
        <dbReference type="ARBA" id="ARBA00004240"/>
    </source>
</evidence>
<evidence type="ECO:0000256" key="3">
    <source>
        <dbReference type="ARBA" id="ARBA00007676"/>
    </source>
</evidence>
<comment type="similarity">
    <text evidence="3">Belongs to the SRP72 family.</text>
</comment>
<dbReference type="GO" id="GO:0008312">
    <property type="term" value="F:7S RNA binding"/>
    <property type="evidence" value="ECO:0007669"/>
    <property type="project" value="InterPro"/>
</dbReference>
<sequence length="288" mass="33130">MSWVVPGGGRRVPALSDPDGPPMPSEASLVDICQYLKDIQDGEAAEDFAKAIEAANKLIRRFPQETLAYKSKLVLLIRLNQWEDAFSMINKCPGKKLGDCHFEKAYVLYRLGKLDESLTALEPLPKDDVRVKELKAQIFYKQDKFKESCDILQWMVKNHTDESDEERLANFQAVQQMIEAEKKQAEASSSEMDVDSGEKMLTRKEEKYLKKREARNANPKKEGEIAKLKRRQRKRKILPKNYDPNVPPDPERWLPKHERTAYRKKNKKTRDREIGRGTQGSASANPNV</sequence>
<evidence type="ECO:0000256" key="8">
    <source>
        <dbReference type="ARBA" id="ARBA00023274"/>
    </source>
</evidence>